<dbReference type="EMBL" id="JAKJXP020000070">
    <property type="protein sequence ID" value="KAK7750092.1"/>
    <property type="molecule type" value="Genomic_DNA"/>
</dbReference>
<feature type="region of interest" description="Disordered" evidence="1">
    <location>
        <begin position="85"/>
        <end position="153"/>
    </location>
</feature>
<comment type="caution">
    <text evidence="2">The sequence shown here is derived from an EMBL/GenBank/DDBJ whole genome shotgun (WGS) entry which is preliminary data.</text>
</comment>
<keyword evidence="3" id="KW-1185">Reference proteome</keyword>
<feature type="compositionally biased region" description="Polar residues" evidence="1">
    <location>
        <begin position="88"/>
        <end position="97"/>
    </location>
</feature>
<accession>A0AAN9YPU5</accession>
<evidence type="ECO:0000313" key="3">
    <source>
        <dbReference type="Proteomes" id="UP001320420"/>
    </source>
</evidence>
<organism evidence="2 3">
    <name type="scientific">Diatrype stigma</name>
    <dbReference type="NCBI Taxonomy" id="117547"/>
    <lineage>
        <taxon>Eukaryota</taxon>
        <taxon>Fungi</taxon>
        <taxon>Dikarya</taxon>
        <taxon>Ascomycota</taxon>
        <taxon>Pezizomycotina</taxon>
        <taxon>Sordariomycetes</taxon>
        <taxon>Xylariomycetidae</taxon>
        <taxon>Xylariales</taxon>
        <taxon>Diatrypaceae</taxon>
        <taxon>Diatrype</taxon>
    </lineage>
</organism>
<dbReference type="AlphaFoldDB" id="A0AAN9YPU5"/>
<sequence>MERVGWDGEMGEPPLPPPPIFSLISPVRVSMVQGLLGNQSSIEGPTTSTLKTRTSFHTKLPPTRPSTKMSSYTFRKIEPLPKNFLSLAPSTSQSYPSAQDIKPAAPRRSSSTSTTSSEAKSLRFLKLGPVHWGEHPDEHKEDWHEVTNEVAVE</sequence>
<protein>
    <submittedName>
        <fullName evidence="2">Uncharacterized protein</fullName>
    </submittedName>
</protein>
<gene>
    <name evidence="2" type="ORF">SLS62_007960</name>
</gene>
<reference evidence="2 3" key="1">
    <citation type="submission" date="2024-02" db="EMBL/GenBank/DDBJ databases">
        <title>De novo assembly and annotation of 12 fungi associated with fruit tree decline syndrome in Ontario, Canada.</title>
        <authorList>
            <person name="Sulman M."/>
            <person name="Ellouze W."/>
            <person name="Ilyukhin E."/>
        </authorList>
    </citation>
    <scope>NUCLEOTIDE SEQUENCE [LARGE SCALE GENOMIC DNA]</scope>
    <source>
        <strain evidence="2 3">M11/M66-122</strain>
    </source>
</reference>
<evidence type="ECO:0000256" key="1">
    <source>
        <dbReference type="SAM" id="MobiDB-lite"/>
    </source>
</evidence>
<dbReference type="Proteomes" id="UP001320420">
    <property type="component" value="Unassembled WGS sequence"/>
</dbReference>
<proteinExistence type="predicted"/>
<feature type="region of interest" description="Disordered" evidence="1">
    <location>
        <begin position="38"/>
        <end position="70"/>
    </location>
</feature>
<name>A0AAN9YPU5_9PEZI</name>
<feature type="compositionally biased region" description="Basic and acidic residues" evidence="1">
    <location>
        <begin position="132"/>
        <end position="147"/>
    </location>
</feature>
<evidence type="ECO:0000313" key="2">
    <source>
        <dbReference type="EMBL" id="KAK7750092.1"/>
    </source>
</evidence>
<feature type="compositionally biased region" description="Polar residues" evidence="1">
    <location>
        <begin position="38"/>
        <end position="57"/>
    </location>
</feature>